<dbReference type="Proteomes" id="UP000078316">
    <property type="component" value="Unassembled WGS sequence"/>
</dbReference>
<feature type="domain" description="FAS1-like dehydratase" evidence="1">
    <location>
        <begin position="21"/>
        <end position="144"/>
    </location>
</feature>
<dbReference type="STRING" id="427683.A5481_27015"/>
<dbReference type="InterPro" id="IPR039569">
    <property type="entry name" value="FAS1-like_DH_region"/>
</dbReference>
<dbReference type="PANTHER" id="PTHR43664">
    <property type="entry name" value="MONOAMINE OXIDASE-RELATED"/>
    <property type="match status" value="1"/>
</dbReference>
<dbReference type="SUPFAM" id="SSF54637">
    <property type="entry name" value="Thioesterase/thiol ester dehydrase-isomerase"/>
    <property type="match status" value="1"/>
</dbReference>
<dbReference type="Pfam" id="PF13452">
    <property type="entry name" value="FAS1_DH_region"/>
    <property type="match status" value="1"/>
</dbReference>
<evidence type="ECO:0000313" key="3">
    <source>
        <dbReference type="Proteomes" id="UP000078316"/>
    </source>
</evidence>
<dbReference type="InterPro" id="IPR052342">
    <property type="entry name" value="MCH/BMMD"/>
</dbReference>
<reference evidence="2 3" key="1">
    <citation type="submission" date="2016-04" db="EMBL/GenBank/DDBJ databases">
        <authorList>
            <person name="Evans L.H."/>
            <person name="Alamgir A."/>
            <person name="Owens N."/>
            <person name="Weber N.D."/>
            <person name="Virtaneva K."/>
            <person name="Barbian K."/>
            <person name="Babar A."/>
            <person name="Rosenke K."/>
        </authorList>
    </citation>
    <scope>NUCLEOTIDE SEQUENCE [LARGE SCALE GENOMIC DNA]</scope>
    <source>
        <strain evidence="2 3">PMB02</strain>
    </source>
</reference>
<name>A0A179S0F5_9HYPH</name>
<organism evidence="2 3">
    <name type="scientific">Methylobacterium platani</name>
    <dbReference type="NCBI Taxonomy" id="427683"/>
    <lineage>
        <taxon>Bacteria</taxon>
        <taxon>Pseudomonadati</taxon>
        <taxon>Pseudomonadota</taxon>
        <taxon>Alphaproteobacteria</taxon>
        <taxon>Hyphomicrobiales</taxon>
        <taxon>Methylobacteriaceae</taxon>
        <taxon>Methylobacterium</taxon>
    </lineage>
</organism>
<gene>
    <name evidence="2" type="ORF">A5481_27015</name>
</gene>
<dbReference type="InterPro" id="IPR029069">
    <property type="entry name" value="HotDog_dom_sf"/>
</dbReference>
<dbReference type="Gene3D" id="3.10.129.10">
    <property type="entry name" value="Hotdog Thioesterase"/>
    <property type="match status" value="1"/>
</dbReference>
<evidence type="ECO:0000259" key="1">
    <source>
        <dbReference type="Pfam" id="PF13452"/>
    </source>
</evidence>
<proteinExistence type="predicted"/>
<sequence length="157" mass="17317">MSGERRGLRLGTGLYWDDLSVGAWFHTAGRTITEADLSAFVNLTWLTEELFTNAAERDDMAIKGRVVPGALVYSFAEGLLTAFMQGTGLAFLEAGFTVHAPTLVGDTMRLECEVSELRPTSKPDRGLVRTTNHVVNQRGETVVTYTPLRLMRRRAAP</sequence>
<dbReference type="AlphaFoldDB" id="A0A179S0F5"/>
<dbReference type="EMBL" id="LWHQ01000064">
    <property type="protein sequence ID" value="OAS18068.1"/>
    <property type="molecule type" value="Genomic_DNA"/>
</dbReference>
<accession>A0A179S0F5</accession>
<protein>
    <submittedName>
        <fullName evidence="2">Acyl dehydratase</fullName>
    </submittedName>
</protein>
<comment type="caution">
    <text evidence="2">The sequence shown here is derived from an EMBL/GenBank/DDBJ whole genome shotgun (WGS) entry which is preliminary data.</text>
</comment>
<evidence type="ECO:0000313" key="2">
    <source>
        <dbReference type="EMBL" id="OAS18068.1"/>
    </source>
</evidence>
<dbReference type="PANTHER" id="PTHR43664:SF1">
    <property type="entry name" value="BETA-METHYLMALYL-COA DEHYDRATASE"/>
    <property type="match status" value="1"/>
</dbReference>
<dbReference type="OrthoDB" id="9796589at2"/>
<dbReference type="RefSeq" id="WP_048432983.1">
    <property type="nucleotide sequence ID" value="NZ_LWHQ01000064.1"/>
</dbReference>